<dbReference type="EMBL" id="JAUTXT010000049">
    <property type="protein sequence ID" value="KAK3670885.1"/>
    <property type="molecule type" value="Genomic_DNA"/>
</dbReference>
<dbReference type="AlphaFoldDB" id="A0AAE0WIJ3"/>
<feature type="region of interest" description="Disordered" evidence="1">
    <location>
        <begin position="54"/>
        <end position="102"/>
    </location>
</feature>
<comment type="caution">
    <text evidence="2">The sequence shown here is derived from an EMBL/GenBank/DDBJ whole genome shotgun (WGS) entry which is preliminary data.</text>
</comment>
<gene>
    <name evidence="2" type="ORF">LTR78_009163</name>
</gene>
<evidence type="ECO:0000313" key="3">
    <source>
        <dbReference type="Proteomes" id="UP001274830"/>
    </source>
</evidence>
<protein>
    <submittedName>
        <fullName evidence="2">Uncharacterized protein</fullName>
    </submittedName>
</protein>
<proteinExistence type="predicted"/>
<organism evidence="2 3">
    <name type="scientific">Recurvomyces mirabilis</name>
    <dbReference type="NCBI Taxonomy" id="574656"/>
    <lineage>
        <taxon>Eukaryota</taxon>
        <taxon>Fungi</taxon>
        <taxon>Dikarya</taxon>
        <taxon>Ascomycota</taxon>
        <taxon>Pezizomycotina</taxon>
        <taxon>Dothideomycetes</taxon>
        <taxon>Dothideomycetidae</taxon>
        <taxon>Mycosphaerellales</taxon>
        <taxon>Teratosphaeriaceae</taxon>
        <taxon>Recurvomyces</taxon>
    </lineage>
</organism>
<name>A0AAE0WIJ3_9PEZI</name>
<dbReference type="Proteomes" id="UP001274830">
    <property type="component" value="Unassembled WGS sequence"/>
</dbReference>
<accession>A0AAE0WIJ3</accession>
<sequence length="102" mass="11425">MDVNAMCFVAGTLFDEANIDVVEDEASLEHEDRNDYEVAQAIKREDLEVEVDMEEPQADYFRQVPRQSSNAGVLSRKEQVQAPPPPQANGGPRRFKSPPPPI</sequence>
<keyword evidence="3" id="KW-1185">Reference proteome</keyword>
<reference evidence="2" key="1">
    <citation type="submission" date="2023-07" db="EMBL/GenBank/DDBJ databases">
        <title>Black Yeasts Isolated from many extreme environments.</title>
        <authorList>
            <person name="Coleine C."/>
            <person name="Stajich J.E."/>
            <person name="Selbmann L."/>
        </authorList>
    </citation>
    <scope>NUCLEOTIDE SEQUENCE</scope>
    <source>
        <strain evidence="2">CCFEE 5485</strain>
    </source>
</reference>
<evidence type="ECO:0000313" key="2">
    <source>
        <dbReference type="EMBL" id="KAK3670885.1"/>
    </source>
</evidence>
<evidence type="ECO:0000256" key="1">
    <source>
        <dbReference type="SAM" id="MobiDB-lite"/>
    </source>
</evidence>